<dbReference type="SUPFAM" id="SSF56112">
    <property type="entry name" value="Protein kinase-like (PK-like)"/>
    <property type="match status" value="1"/>
</dbReference>
<reference evidence="2" key="2">
    <citation type="submission" date="2013-04" db="UniProtKB">
        <authorList>
            <consortium name="EnsemblPlants"/>
        </authorList>
    </citation>
    <scope>IDENTIFICATION</scope>
</reference>
<dbReference type="Proteomes" id="UP000006038">
    <property type="component" value="Chromosome 11"/>
</dbReference>
<evidence type="ECO:0000313" key="2">
    <source>
        <dbReference type="EnsemblPlants" id="OB11G26580.1"/>
    </source>
</evidence>
<dbReference type="PROSITE" id="PS50011">
    <property type="entry name" value="PROTEIN_KINASE_DOM"/>
    <property type="match status" value="1"/>
</dbReference>
<dbReference type="Pfam" id="PF19584">
    <property type="entry name" value="MCAfunc"/>
    <property type="match status" value="1"/>
</dbReference>
<dbReference type="InterPro" id="IPR045766">
    <property type="entry name" value="MCAfunc"/>
</dbReference>
<name>J3NA22_ORYBR</name>
<proteinExistence type="predicted"/>
<dbReference type="PANTHER" id="PTHR46146">
    <property type="entry name" value="SERINE/THREONINE-PROTEIN KINASE-LIKE PROTEIN CCR4"/>
    <property type="match status" value="1"/>
</dbReference>
<reference evidence="2" key="1">
    <citation type="journal article" date="2013" name="Nat. Commun.">
        <title>Whole-genome sequencing of Oryza brachyantha reveals mechanisms underlying Oryza genome evolution.</title>
        <authorList>
            <person name="Chen J."/>
            <person name="Huang Q."/>
            <person name="Gao D."/>
            <person name="Wang J."/>
            <person name="Lang Y."/>
            <person name="Liu T."/>
            <person name="Li B."/>
            <person name="Bai Z."/>
            <person name="Luis Goicoechea J."/>
            <person name="Liang C."/>
            <person name="Chen C."/>
            <person name="Zhang W."/>
            <person name="Sun S."/>
            <person name="Liao Y."/>
            <person name="Zhang X."/>
            <person name="Yang L."/>
            <person name="Song C."/>
            <person name="Wang M."/>
            <person name="Shi J."/>
            <person name="Liu G."/>
            <person name="Liu J."/>
            <person name="Zhou H."/>
            <person name="Zhou W."/>
            <person name="Yu Q."/>
            <person name="An N."/>
            <person name="Chen Y."/>
            <person name="Cai Q."/>
            <person name="Wang B."/>
            <person name="Liu B."/>
            <person name="Min J."/>
            <person name="Huang Y."/>
            <person name="Wu H."/>
            <person name="Li Z."/>
            <person name="Zhang Y."/>
            <person name="Yin Y."/>
            <person name="Song W."/>
            <person name="Jiang J."/>
            <person name="Jackson S.A."/>
            <person name="Wing R.A."/>
            <person name="Wang J."/>
            <person name="Chen M."/>
        </authorList>
    </citation>
    <scope>NUCLEOTIDE SEQUENCE [LARGE SCALE GENOMIC DNA]</scope>
    <source>
        <strain evidence="2">cv. IRGC 101232</strain>
    </source>
</reference>
<dbReference type="GO" id="GO:0004672">
    <property type="term" value="F:protein kinase activity"/>
    <property type="evidence" value="ECO:0007669"/>
    <property type="project" value="InterPro"/>
</dbReference>
<dbReference type="InterPro" id="IPR036537">
    <property type="entry name" value="Adaptor_Cbl_N_dom_sf"/>
</dbReference>
<dbReference type="OMA" id="WVANTAV"/>
<dbReference type="InterPro" id="IPR008271">
    <property type="entry name" value="Ser/Thr_kinase_AS"/>
</dbReference>
<dbReference type="PROSITE" id="PS00108">
    <property type="entry name" value="PROTEIN_KINASE_ST"/>
    <property type="match status" value="1"/>
</dbReference>
<dbReference type="eggNOG" id="KOG1187">
    <property type="taxonomic scope" value="Eukaryota"/>
</dbReference>
<dbReference type="PANTHER" id="PTHR46146:SF7">
    <property type="entry name" value="OS11G0664000 PROTEIN"/>
    <property type="match status" value="1"/>
</dbReference>
<dbReference type="SMART" id="SM00220">
    <property type="entry name" value="S_TKc"/>
    <property type="match status" value="1"/>
</dbReference>
<evidence type="ECO:0000313" key="3">
    <source>
        <dbReference type="Proteomes" id="UP000006038"/>
    </source>
</evidence>
<organism evidence="2">
    <name type="scientific">Oryza brachyantha</name>
    <name type="common">malo sina</name>
    <dbReference type="NCBI Taxonomy" id="4533"/>
    <lineage>
        <taxon>Eukaryota</taxon>
        <taxon>Viridiplantae</taxon>
        <taxon>Streptophyta</taxon>
        <taxon>Embryophyta</taxon>
        <taxon>Tracheophyta</taxon>
        <taxon>Spermatophyta</taxon>
        <taxon>Magnoliopsida</taxon>
        <taxon>Liliopsida</taxon>
        <taxon>Poales</taxon>
        <taxon>Poaceae</taxon>
        <taxon>BOP clade</taxon>
        <taxon>Oryzoideae</taxon>
        <taxon>Oryzeae</taxon>
        <taxon>Oryzinae</taxon>
        <taxon>Oryza</taxon>
    </lineage>
</organism>
<dbReference type="Gene3D" id="1.10.510.10">
    <property type="entry name" value="Transferase(Phosphotransferase) domain 1"/>
    <property type="match status" value="1"/>
</dbReference>
<dbReference type="Gramene" id="OB11G26580.1">
    <property type="protein sequence ID" value="OB11G26580.1"/>
    <property type="gene ID" value="OB11G26580"/>
</dbReference>
<dbReference type="GO" id="GO:0007166">
    <property type="term" value="P:cell surface receptor signaling pathway"/>
    <property type="evidence" value="ECO:0007669"/>
    <property type="project" value="InterPro"/>
</dbReference>
<dbReference type="InterPro" id="IPR000719">
    <property type="entry name" value="Prot_kinase_dom"/>
</dbReference>
<dbReference type="Gene3D" id="1.20.930.20">
    <property type="entry name" value="Adaptor protein Cbl, N-terminal domain"/>
    <property type="match status" value="1"/>
</dbReference>
<dbReference type="GO" id="GO:0005524">
    <property type="term" value="F:ATP binding"/>
    <property type="evidence" value="ECO:0007669"/>
    <property type="project" value="InterPro"/>
</dbReference>
<evidence type="ECO:0000259" key="1">
    <source>
        <dbReference type="PROSITE" id="PS50011"/>
    </source>
</evidence>
<dbReference type="InterPro" id="IPR059179">
    <property type="entry name" value="MLKL-like_MCAfunc"/>
</dbReference>
<dbReference type="HOGENOM" id="CLU_000288_158_3_1"/>
<keyword evidence="3" id="KW-1185">Reference proteome</keyword>
<dbReference type="AlphaFoldDB" id="J3NA22"/>
<dbReference type="InterPro" id="IPR011009">
    <property type="entry name" value="Kinase-like_dom_sf"/>
</dbReference>
<protein>
    <recommendedName>
        <fullName evidence="1">Protein kinase domain-containing protein</fullName>
    </recommendedName>
</protein>
<feature type="domain" description="Protein kinase" evidence="1">
    <location>
        <begin position="193"/>
        <end position="411"/>
    </location>
</feature>
<dbReference type="EnsemblPlants" id="OB11G26580.1">
    <property type="protein sequence ID" value="OB11G26580.1"/>
    <property type="gene ID" value="OB11G26580"/>
</dbReference>
<dbReference type="Pfam" id="PF00069">
    <property type="entry name" value="Pkinase"/>
    <property type="match status" value="1"/>
</dbReference>
<dbReference type="Gene3D" id="3.30.200.20">
    <property type="entry name" value="Phosphorylase Kinase, domain 1"/>
    <property type="match status" value="1"/>
</dbReference>
<dbReference type="CDD" id="cd21037">
    <property type="entry name" value="MLKL_NTD"/>
    <property type="match status" value="1"/>
</dbReference>
<sequence length="411" mass="46465">MALWGGLEHAATAAQLLGADVGGLICVIIQAAAKARQNKKECAYLARRVFMIAELLPHLQDPEVMRRPEIRRPLAGLDDTFREAHELVMSCQEKGAVQRLVMAGRQAEKFRQVQSRIDSYLLVFPFISHMDITRRLDRIYRVLLLDDASPSSDSRIHELDHAEEIAQEVVLHVNGGEGQKFTVVELETATNNFASERLIGRGGVSNVYMGRLADGREVAIKHFPQAYYRSIEEFDAEHTILSLSHIRHDHIIRLFGCCMEIEKISWFVKKRVMNVLVFEYMKNSSLDQHLHGSLSSSSPVTTSWSMRMEIPLGVSRAIEHLHNHAERPVIHRDIKLSNVLLDAAWVPRLSDFGCSVIWDERKCSHLPIVGTTGYLDPEYYATNTAKPGIDVYSFGVVMLEVLTGRKPIFVD</sequence>
<accession>J3NA22</accession>